<dbReference type="EMBL" id="MT143182">
    <property type="protein sequence ID" value="QJA93853.1"/>
    <property type="molecule type" value="Genomic_DNA"/>
</dbReference>
<accession>A0A6M3LHC5</accession>
<organism evidence="1">
    <name type="scientific">viral metagenome</name>
    <dbReference type="NCBI Taxonomy" id="1070528"/>
    <lineage>
        <taxon>unclassified sequences</taxon>
        <taxon>metagenomes</taxon>
        <taxon>organismal metagenomes</taxon>
    </lineage>
</organism>
<dbReference type="AlphaFoldDB" id="A0A6M3LHC5"/>
<evidence type="ECO:0000313" key="1">
    <source>
        <dbReference type="EMBL" id="QJA93853.1"/>
    </source>
</evidence>
<reference evidence="1" key="1">
    <citation type="submission" date="2020-03" db="EMBL/GenBank/DDBJ databases">
        <title>The deep terrestrial virosphere.</title>
        <authorList>
            <person name="Holmfeldt K."/>
            <person name="Nilsson E."/>
            <person name="Simone D."/>
            <person name="Lopez-Fernandez M."/>
            <person name="Wu X."/>
            <person name="de Brujin I."/>
            <person name="Lundin D."/>
            <person name="Andersson A."/>
            <person name="Bertilsson S."/>
            <person name="Dopson M."/>
        </authorList>
    </citation>
    <scope>NUCLEOTIDE SEQUENCE</scope>
    <source>
        <strain evidence="1">MM415B04097</strain>
    </source>
</reference>
<proteinExistence type="predicted"/>
<gene>
    <name evidence="1" type="ORF">MM415B04097_0015</name>
</gene>
<protein>
    <submittedName>
        <fullName evidence="1">Uncharacterized protein</fullName>
    </submittedName>
</protein>
<name>A0A6M3LHC5_9ZZZZ</name>
<sequence length="146" mass="17114">MLNYFEALEIVEDFMIKSGIRDFCSSICKGHCCFITMPTDRNIPCRDTIRPIACSMYICYDLQDCLLTKKEKHKLNSLRLAINKGWHKQTIKNVFCTDPNSIDSLNKMRFSLSLKKIISSFNISKMNRIMRDLKFDQVFSLPRTNR</sequence>